<dbReference type="Pfam" id="PF04266">
    <property type="entry name" value="ASCH"/>
    <property type="match status" value="1"/>
</dbReference>
<evidence type="ECO:0000313" key="3">
    <source>
        <dbReference type="Proteomes" id="UP000292039"/>
    </source>
</evidence>
<dbReference type="GeneID" id="99725778"/>
<gene>
    <name evidence="2" type="ORF">EV679_2159</name>
</gene>
<feature type="domain" description="ASCH" evidence="1">
    <location>
        <begin position="10"/>
        <end position="64"/>
    </location>
</feature>
<dbReference type="Proteomes" id="UP000292039">
    <property type="component" value="Unassembled WGS sequence"/>
</dbReference>
<protein>
    <submittedName>
        <fullName evidence="2">Putative transcriptional regulator</fullName>
    </submittedName>
</protein>
<comment type="caution">
    <text evidence="2">The sequence shown here is derived from an EMBL/GenBank/DDBJ whole genome shotgun (WGS) entry which is preliminary data.</text>
</comment>
<dbReference type="Gene3D" id="2.30.130.30">
    <property type="entry name" value="Hypothetical protein"/>
    <property type="match status" value="1"/>
</dbReference>
<evidence type="ECO:0000259" key="1">
    <source>
        <dbReference type="Pfam" id="PF04266"/>
    </source>
</evidence>
<organism evidence="2 3">
    <name type="scientific">Kerstersia gyiorum</name>
    <dbReference type="NCBI Taxonomy" id="206506"/>
    <lineage>
        <taxon>Bacteria</taxon>
        <taxon>Pseudomonadati</taxon>
        <taxon>Pseudomonadota</taxon>
        <taxon>Betaproteobacteria</taxon>
        <taxon>Burkholderiales</taxon>
        <taxon>Alcaligenaceae</taxon>
        <taxon>Kerstersia</taxon>
    </lineage>
</organism>
<dbReference type="EMBL" id="SGWZ01000003">
    <property type="protein sequence ID" value="RZS69557.1"/>
    <property type="molecule type" value="Genomic_DNA"/>
</dbReference>
<dbReference type="AlphaFoldDB" id="A0A4Q7MNA5"/>
<dbReference type="InterPro" id="IPR007374">
    <property type="entry name" value="ASCH_domain"/>
</dbReference>
<proteinExistence type="predicted"/>
<name>A0A4Q7MNA5_9BURK</name>
<dbReference type="InterPro" id="IPR015947">
    <property type="entry name" value="PUA-like_sf"/>
</dbReference>
<dbReference type="RefSeq" id="WP_130487188.1">
    <property type="nucleotide sequence ID" value="NZ_CBCSEB010000006.1"/>
</dbReference>
<reference evidence="2 3" key="1">
    <citation type="submission" date="2019-02" db="EMBL/GenBank/DDBJ databases">
        <title>Genomic Encyclopedia of Type Strains, Phase IV (KMG-IV): sequencing the most valuable type-strain genomes for metagenomic binning, comparative biology and taxonomic classification.</title>
        <authorList>
            <person name="Goeker M."/>
        </authorList>
    </citation>
    <scope>NUCLEOTIDE SEQUENCE [LARGE SCALE GENOMIC DNA]</scope>
    <source>
        <strain evidence="2 3">DSM 16618</strain>
    </source>
</reference>
<sequence length="161" mass="18022">MITPHNFLISLEERYANGIFDGTKTVELRRRPMNVSIGATVWIYVKMPVGSVVGCAKVTDLYTLAPSTLWKRFGAVSGLRRQEFFEYFSGLPKAFALGLTDPMKLSSPIPLDKLRDVSGNFHPPQFFINIASDAPLLHAMNKALLPRRGGRVRRDRSTELA</sequence>
<evidence type="ECO:0000313" key="2">
    <source>
        <dbReference type="EMBL" id="RZS69557.1"/>
    </source>
</evidence>
<dbReference type="SUPFAM" id="SSF88697">
    <property type="entry name" value="PUA domain-like"/>
    <property type="match status" value="1"/>
</dbReference>
<accession>A0A4Q7MNA5</accession>